<dbReference type="AlphaFoldDB" id="A0A2W7K1Q2"/>
<sequence>MRRVLFLFCLVVGIYSCKEEKNQLKDMLDPTYVDHQVEHAFVDMSRKFNESANREIVLVDSLHQEIKNVQNDSIIKRANQLFSAFKNINTQVEKSLETISVLQSQEEMKAELVQLQKPLLEFKKVLSNQNSEITRGELENLTIDNSQEDIKESKMSKLYYLRFKLVKITKDVLTAELKNTSR</sequence>
<reference evidence="1 2" key="1">
    <citation type="submission" date="2018-06" db="EMBL/GenBank/DDBJ databases">
        <title>Genomic Encyclopedia of Archaeal and Bacterial Type Strains, Phase II (KMG-II): from individual species to whole genera.</title>
        <authorList>
            <person name="Goeker M."/>
        </authorList>
    </citation>
    <scope>NUCLEOTIDE SEQUENCE [LARGE SCALE GENOMIC DNA]</scope>
    <source>
        <strain evidence="1 2">DSM 15361</strain>
    </source>
</reference>
<evidence type="ECO:0008006" key="3">
    <source>
        <dbReference type="Google" id="ProtNLM"/>
    </source>
</evidence>
<protein>
    <recommendedName>
        <fullName evidence="3">Lipoprotein</fullName>
    </recommendedName>
</protein>
<accession>A0A2W7K1Q2</accession>
<keyword evidence="2" id="KW-1185">Reference proteome</keyword>
<organism evidence="1 2">
    <name type="scientific">Mesonia algae</name>
    <dbReference type="NCBI Taxonomy" id="213248"/>
    <lineage>
        <taxon>Bacteria</taxon>
        <taxon>Pseudomonadati</taxon>
        <taxon>Bacteroidota</taxon>
        <taxon>Flavobacteriia</taxon>
        <taxon>Flavobacteriales</taxon>
        <taxon>Flavobacteriaceae</taxon>
        <taxon>Mesonia</taxon>
    </lineage>
</organism>
<dbReference type="Proteomes" id="UP000249542">
    <property type="component" value="Unassembled WGS sequence"/>
</dbReference>
<comment type="caution">
    <text evidence="1">The sequence shown here is derived from an EMBL/GenBank/DDBJ whole genome shotgun (WGS) entry which is preliminary data.</text>
</comment>
<proteinExistence type="predicted"/>
<dbReference type="PROSITE" id="PS51257">
    <property type="entry name" value="PROKAR_LIPOPROTEIN"/>
    <property type="match status" value="1"/>
</dbReference>
<evidence type="ECO:0000313" key="1">
    <source>
        <dbReference type="EMBL" id="PZW41540.1"/>
    </source>
</evidence>
<gene>
    <name evidence="1" type="ORF">LX95_01221</name>
</gene>
<name>A0A2W7K1Q2_9FLAO</name>
<dbReference type="EMBL" id="QKYV01000003">
    <property type="protein sequence ID" value="PZW41540.1"/>
    <property type="molecule type" value="Genomic_DNA"/>
</dbReference>
<evidence type="ECO:0000313" key="2">
    <source>
        <dbReference type="Proteomes" id="UP000249542"/>
    </source>
</evidence>